<protein>
    <submittedName>
        <fullName evidence="4">Recombinase family protein</fullName>
    </submittedName>
</protein>
<reference evidence="4 5" key="1">
    <citation type="submission" date="2020-07" db="EMBL/GenBank/DDBJ databases">
        <title>Draft whole-genome sequence of Heliobacterium chlorum DSM 3682, type strain.</title>
        <authorList>
            <person name="Kyndt J.A."/>
            <person name="Meyer T.E."/>
            <person name="Imhoff J.F."/>
        </authorList>
    </citation>
    <scope>NUCLEOTIDE SEQUENCE [LARGE SCALE GENOMIC DNA]</scope>
    <source>
        <strain evidence="4 5">DSM 3682</strain>
    </source>
</reference>
<dbReference type="InterPro" id="IPR036162">
    <property type="entry name" value="Resolvase-like_N_sf"/>
</dbReference>
<dbReference type="PROSITE" id="PS51736">
    <property type="entry name" value="RECOMBINASES_3"/>
    <property type="match status" value="1"/>
</dbReference>
<dbReference type="Pfam" id="PF13408">
    <property type="entry name" value="Zn_ribbon_recom"/>
    <property type="match status" value="1"/>
</dbReference>
<dbReference type="Gene3D" id="3.90.1750.20">
    <property type="entry name" value="Putative Large Serine Recombinase, Chain B, Domain 2"/>
    <property type="match status" value="1"/>
</dbReference>
<proteinExistence type="predicted"/>
<evidence type="ECO:0000259" key="2">
    <source>
        <dbReference type="PROSITE" id="PS51736"/>
    </source>
</evidence>
<accession>A0ABR7T1T0</accession>
<sequence length="511" mass="58812">MPVAAVSSKTLPPLVDTRETALYVRVSDDEQAEEGYSIPEQTDFLIQWAHLQKIKNFKVYVDDGYTGKNMNRPDFQKILHGIESGSIGMVVTKKLNRLSRNLIDTLWFVLELCVNHNCRYKSATEDHDTSTPSGLAFFQIMATFAEYTSNQISYDVKATMTKIFEDDPRRSLGQTAFGFASNDEKLLVINEREAATIRKMWEFYAEGYGYRGVAMRLNDLTPDEFAGRRNGQPWQSEIVKAMINNPIYIGKRLRNQRYKDRHGKGYYRPMEEWVFKDLPEELIIIKDEEVAQKVLQRLGIKKKVGRKTAGKSIFSGLLVCGHCGSKMYSWNRFGKRSYICGNYRVSGGCFCHWINQDTLIEKLDTEMKFLPDMIRSNPEKTIVNASTKNDQKRRNLEAELAKVEGKFHRQWEAYQAGVVSLEQLQKAKAAAEKEKECLRKEIDSMDIEKPVTKQEILNALQNSYEQFRKALEMQPSDGYAEVVNVALKKFLKSIEIRDKEIHSLSFQSISI</sequence>
<dbReference type="CDD" id="cd00338">
    <property type="entry name" value="Ser_Recombinase"/>
    <property type="match status" value="1"/>
</dbReference>
<feature type="coiled-coil region" evidence="1">
    <location>
        <begin position="421"/>
        <end position="448"/>
    </location>
</feature>
<evidence type="ECO:0000256" key="1">
    <source>
        <dbReference type="SAM" id="Coils"/>
    </source>
</evidence>
<feature type="domain" description="Recombinase" evidence="3">
    <location>
        <begin position="176"/>
        <end position="304"/>
    </location>
</feature>
<dbReference type="InterPro" id="IPR006119">
    <property type="entry name" value="Resolv_N"/>
</dbReference>
<dbReference type="Gene3D" id="3.40.50.1390">
    <property type="entry name" value="Resolvase, N-terminal catalytic domain"/>
    <property type="match status" value="1"/>
</dbReference>
<organism evidence="4 5">
    <name type="scientific">Heliobacterium chlorum</name>
    <dbReference type="NCBI Taxonomy" id="2698"/>
    <lineage>
        <taxon>Bacteria</taxon>
        <taxon>Bacillati</taxon>
        <taxon>Bacillota</taxon>
        <taxon>Clostridia</taxon>
        <taxon>Eubacteriales</taxon>
        <taxon>Heliobacteriaceae</taxon>
        <taxon>Heliobacterium</taxon>
    </lineage>
</organism>
<evidence type="ECO:0000313" key="5">
    <source>
        <dbReference type="Proteomes" id="UP000617402"/>
    </source>
</evidence>
<dbReference type="RefSeq" id="WP_188038646.1">
    <property type="nucleotide sequence ID" value="NZ_JACVHF010000002.1"/>
</dbReference>
<dbReference type="Proteomes" id="UP000617402">
    <property type="component" value="Unassembled WGS sequence"/>
</dbReference>
<dbReference type="SUPFAM" id="SSF53041">
    <property type="entry name" value="Resolvase-like"/>
    <property type="match status" value="1"/>
</dbReference>
<dbReference type="PROSITE" id="PS51737">
    <property type="entry name" value="RECOMBINASE_DNA_BIND"/>
    <property type="match status" value="1"/>
</dbReference>
<dbReference type="SMART" id="SM00857">
    <property type="entry name" value="Resolvase"/>
    <property type="match status" value="1"/>
</dbReference>
<dbReference type="InterPro" id="IPR025827">
    <property type="entry name" value="Zn_ribbon_recom_dom"/>
</dbReference>
<evidence type="ECO:0000259" key="3">
    <source>
        <dbReference type="PROSITE" id="PS51737"/>
    </source>
</evidence>
<dbReference type="Pfam" id="PF00239">
    <property type="entry name" value="Resolvase"/>
    <property type="match status" value="1"/>
</dbReference>
<dbReference type="EMBL" id="JACVHF010000002">
    <property type="protein sequence ID" value="MBC9783486.1"/>
    <property type="molecule type" value="Genomic_DNA"/>
</dbReference>
<dbReference type="Pfam" id="PF07508">
    <property type="entry name" value="Recombinase"/>
    <property type="match status" value="1"/>
</dbReference>
<dbReference type="InterPro" id="IPR050639">
    <property type="entry name" value="SSR_resolvase"/>
</dbReference>
<dbReference type="InterPro" id="IPR038109">
    <property type="entry name" value="DNA_bind_recomb_sf"/>
</dbReference>
<gene>
    <name evidence="4" type="ORF">H1S01_03040</name>
</gene>
<comment type="caution">
    <text evidence="4">The sequence shown here is derived from an EMBL/GenBank/DDBJ whole genome shotgun (WGS) entry which is preliminary data.</text>
</comment>
<evidence type="ECO:0000313" key="4">
    <source>
        <dbReference type="EMBL" id="MBC9783486.1"/>
    </source>
</evidence>
<keyword evidence="1" id="KW-0175">Coiled coil</keyword>
<dbReference type="PANTHER" id="PTHR30461">
    <property type="entry name" value="DNA-INVERTASE FROM LAMBDOID PROPHAGE"/>
    <property type="match status" value="1"/>
</dbReference>
<name>A0ABR7T1T0_HELCL</name>
<dbReference type="PANTHER" id="PTHR30461:SF23">
    <property type="entry name" value="DNA RECOMBINASE-RELATED"/>
    <property type="match status" value="1"/>
</dbReference>
<dbReference type="InterPro" id="IPR011109">
    <property type="entry name" value="DNA_bind_recombinase_dom"/>
</dbReference>
<feature type="domain" description="Resolvase/invertase-type recombinase catalytic" evidence="2">
    <location>
        <begin position="19"/>
        <end position="167"/>
    </location>
</feature>
<keyword evidence="5" id="KW-1185">Reference proteome</keyword>